<comment type="subcellular location">
    <subcellularLocation>
        <location evidence="1">Cell inner membrane</location>
    </subcellularLocation>
</comment>
<keyword evidence="7" id="KW-1133">Transmembrane helix</keyword>
<keyword evidence="5 7" id="KW-0472">Membrane</keyword>
<evidence type="ECO:0000256" key="7">
    <source>
        <dbReference type="SAM" id="Phobius"/>
    </source>
</evidence>
<dbReference type="KEGG" id="tdu:QJT80_04670"/>
<keyword evidence="7" id="KW-0812">Transmembrane</keyword>
<keyword evidence="4" id="KW-0808">Transferase</keyword>
<accession>A0AA95KL57</accession>
<gene>
    <name evidence="8" type="ORF">QJT80_04670</name>
</gene>
<dbReference type="Pfam" id="PF03279">
    <property type="entry name" value="Lip_A_acyltrans"/>
    <property type="match status" value="1"/>
</dbReference>
<evidence type="ECO:0000256" key="4">
    <source>
        <dbReference type="ARBA" id="ARBA00022679"/>
    </source>
</evidence>
<protein>
    <submittedName>
        <fullName evidence="8">Lysophospholipid acyltransferase family protein</fullName>
    </submittedName>
</protein>
<dbReference type="GO" id="GO:0005886">
    <property type="term" value="C:plasma membrane"/>
    <property type="evidence" value="ECO:0007669"/>
    <property type="project" value="UniProtKB-SubCell"/>
</dbReference>
<evidence type="ECO:0000256" key="3">
    <source>
        <dbReference type="ARBA" id="ARBA00022519"/>
    </source>
</evidence>
<evidence type="ECO:0000256" key="1">
    <source>
        <dbReference type="ARBA" id="ARBA00004533"/>
    </source>
</evidence>
<reference evidence="8" key="2">
    <citation type="submission" date="2023-04" db="EMBL/GenBank/DDBJ databases">
        <authorList>
            <person name="Beletskiy A.V."/>
            <person name="Mardanov A.V."/>
            <person name="Ravin N.V."/>
        </authorList>
    </citation>
    <scope>NUCLEOTIDE SEQUENCE</scope>
    <source>
        <strain evidence="8">GKL-01</strain>
    </source>
</reference>
<keyword evidence="3" id="KW-0997">Cell inner membrane</keyword>
<dbReference type="PANTHER" id="PTHR30606:SF4">
    <property type="entry name" value="LIPID A BIOSYNTHESIS MYRISTOYLTRANSFERASE"/>
    <property type="match status" value="1"/>
</dbReference>
<sequence>MPFDKALLHPRYWLTWLGIGLFALLAFVPWPVRYQLGRFGGYIIYKRNPKRRHIVQTNVALCFPEQTPEQRERMVLSHLQDYAHALLSYSLLFFRSRAWLYQHIDIQGREHIEVLLAQHKNIMLLLGHSVWLEFAPVALGAFYPIYGSYQPFKNPIINWLVARSRLQDAEFIVAREEGMLKLVRGFQHGRLLVFLPDEDHGLKASVFAPFFNVPKATLTTPARLAKLGEAAALPMMAFFNNQTGRFEVIISPALQPYPVKQDEQNAITLNQGLEKLIKIQPSQYMWLLKLFRTQPDPNVHLYKT</sequence>
<proteinExistence type="predicted"/>
<dbReference type="CDD" id="cd07984">
    <property type="entry name" value="LPLAT_LABLAT-like"/>
    <property type="match status" value="1"/>
</dbReference>
<name>A0AA95KL57_9GAMM</name>
<dbReference type="PIRSF" id="PIRSF026649">
    <property type="entry name" value="MsbB"/>
    <property type="match status" value="1"/>
</dbReference>
<keyword evidence="2" id="KW-1003">Cell membrane</keyword>
<keyword evidence="6 8" id="KW-0012">Acyltransferase</keyword>
<feature type="transmembrane region" description="Helical" evidence="7">
    <location>
        <begin position="12"/>
        <end position="32"/>
    </location>
</feature>
<dbReference type="GO" id="GO:0009247">
    <property type="term" value="P:glycolipid biosynthetic process"/>
    <property type="evidence" value="ECO:0007669"/>
    <property type="project" value="UniProtKB-ARBA"/>
</dbReference>
<organism evidence="8">
    <name type="scientific">Candidatus Thiocaldithrix dubininis</name>
    <dbReference type="NCBI Taxonomy" id="3080823"/>
    <lineage>
        <taxon>Bacteria</taxon>
        <taxon>Pseudomonadati</taxon>
        <taxon>Pseudomonadota</taxon>
        <taxon>Gammaproteobacteria</taxon>
        <taxon>Thiotrichales</taxon>
        <taxon>Thiotrichaceae</taxon>
        <taxon>Candidatus Thiocaldithrix</taxon>
    </lineage>
</organism>
<evidence type="ECO:0000256" key="2">
    <source>
        <dbReference type="ARBA" id="ARBA00022475"/>
    </source>
</evidence>
<evidence type="ECO:0000313" key="8">
    <source>
        <dbReference type="EMBL" id="WGZ91772.1"/>
    </source>
</evidence>
<dbReference type="EMBL" id="CP124755">
    <property type="protein sequence ID" value="WGZ91772.1"/>
    <property type="molecule type" value="Genomic_DNA"/>
</dbReference>
<dbReference type="AlphaFoldDB" id="A0AA95KL57"/>
<dbReference type="GO" id="GO:0016746">
    <property type="term" value="F:acyltransferase activity"/>
    <property type="evidence" value="ECO:0007669"/>
    <property type="project" value="UniProtKB-KW"/>
</dbReference>
<dbReference type="InterPro" id="IPR004960">
    <property type="entry name" value="LipA_acyltrans"/>
</dbReference>
<reference evidence="8" key="1">
    <citation type="journal article" date="2023" name="Int. J. Mol. Sci.">
        <title>Metagenomics Revealed a New Genus 'Candidatus Thiocaldithrix dubininis' gen. nov., sp. nov. and a New Species 'Candidatus Thiothrix putei' sp. nov. in the Family Thiotrichaceae, Some Members of Which Have Traits of Both Na+- and H+-Motive Energetics.</title>
        <authorList>
            <person name="Ravin N.V."/>
            <person name="Muntyan M.S."/>
            <person name="Smolyakov D.D."/>
            <person name="Rudenko T.S."/>
            <person name="Beletsky A.V."/>
            <person name="Mardanov A.V."/>
            <person name="Grabovich M.Y."/>
        </authorList>
    </citation>
    <scope>NUCLEOTIDE SEQUENCE</scope>
    <source>
        <strain evidence="8">GKL-01</strain>
    </source>
</reference>
<dbReference type="Proteomes" id="UP001300672">
    <property type="component" value="Chromosome"/>
</dbReference>
<evidence type="ECO:0000256" key="5">
    <source>
        <dbReference type="ARBA" id="ARBA00023136"/>
    </source>
</evidence>
<evidence type="ECO:0000256" key="6">
    <source>
        <dbReference type="ARBA" id="ARBA00023315"/>
    </source>
</evidence>
<dbReference type="PANTHER" id="PTHR30606">
    <property type="entry name" value="LIPID A BIOSYNTHESIS LAUROYL ACYLTRANSFERASE"/>
    <property type="match status" value="1"/>
</dbReference>